<gene>
    <name evidence="1" type="ORF">J2X20_003778</name>
</gene>
<protein>
    <submittedName>
        <fullName evidence="1">Uncharacterized protein</fullName>
    </submittedName>
</protein>
<proteinExistence type="predicted"/>
<dbReference type="RefSeq" id="WP_310267731.1">
    <property type="nucleotide sequence ID" value="NZ_JAVDXU010000002.1"/>
</dbReference>
<comment type="caution">
    <text evidence="1">The sequence shown here is derived from an EMBL/GenBank/DDBJ whole genome shotgun (WGS) entry which is preliminary data.</text>
</comment>
<evidence type="ECO:0000313" key="2">
    <source>
        <dbReference type="Proteomes" id="UP001180453"/>
    </source>
</evidence>
<evidence type="ECO:0000313" key="1">
    <source>
        <dbReference type="EMBL" id="MDR7271120.1"/>
    </source>
</evidence>
<sequence length="96" mass="10274">MSQGFGHEMPARHVQQEHRKVSRYLIVIESGAGPVAKLFLDSREPAGEFDVGTEEVAVMTRSATSSTGASGAEWDKALSGHSADERAAATVYLLDI</sequence>
<dbReference type="EMBL" id="JAVDXU010000002">
    <property type="protein sequence ID" value="MDR7271120.1"/>
    <property type="molecule type" value="Genomic_DNA"/>
</dbReference>
<dbReference type="Proteomes" id="UP001180453">
    <property type="component" value="Unassembled WGS sequence"/>
</dbReference>
<keyword evidence="2" id="KW-1185">Reference proteome</keyword>
<reference evidence="1 2" key="1">
    <citation type="submission" date="2023-07" db="EMBL/GenBank/DDBJ databases">
        <title>Sorghum-associated microbial communities from plants grown in Nebraska, USA.</title>
        <authorList>
            <person name="Schachtman D."/>
        </authorList>
    </citation>
    <scope>NUCLEOTIDE SEQUENCE [LARGE SCALE GENOMIC DNA]</scope>
    <source>
        <strain evidence="1 2">BE314</strain>
    </source>
</reference>
<name>A0ABU1YQI3_ROSSA</name>
<accession>A0ABU1YQI3</accession>
<organism evidence="1 2">
    <name type="scientific">Roseateles saccharophilus</name>
    <name type="common">Pseudomonas saccharophila</name>
    <dbReference type="NCBI Taxonomy" id="304"/>
    <lineage>
        <taxon>Bacteria</taxon>
        <taxon>Pseudomonadati</taxon>
        <taxon>Pseudomonadota</taxon>
        <taxon>Betaproteobacteria</taxon>
        <taxon>Burkholderiales</taxon>
        <taxon>Sphaerotilaceae</taxon>
        <taxon>Roseateles</taxon>
    </lineage>
</organism>